<dbReference type="GO" id="GO:0016747">
    <property type="term" value="F:acyltransferase activity, transferring groups other than amino-acyl groups"/>
    <property type="evidence" value="ECO:0007669"/>
    <property type="project" value="InterPro"/>
</dbReference>
<dbReference type="AlphaFoldDB" id="A0AA96UZ66"/>
<dbReference type="EMBL" id="CP131059">
    <property type="protein sequence ID" value="WNY22768.1"/>
    <property type="molecule type" value="Genomic_DNA"/>
</dbReference>
<dbReference type="GeneID" id="85194474"/>
<organism evidence="2 3">
    <name type="scientific">Methanimicrococcus hongohii</name>
    <dbReference type="NCBI Taxonomy" id="3028295"/>
    <lineage>
        <taxon>Archaea</taxon>
        <taxon>Methanobacteriati</taxon>
        <taxon>Methanobacteriota</taxon>
        <taxon>Stenosarchaea group</taxon>
        <taxon>Methanomicrobia</taxon>
        <taxon>Methanosarcinales</taxon>
        <taxon>Methanosarcinaceae</taxon>
        <taxon>Methanimicrococcus</taxon>
    </lineage>
</organism>
<dbReference type="PROSITE" id="PS51186">
    <property type="entry name" value="GNAT"/>
    <property type="match status" value="1"/>
</dbReference>
<sequence length="176" mass="20437">MIFLEDYAQVMVENCHFTYVAVADDGQVIGLISGLYQKNFDKKLSKAYDYKRHYGLAVKFMLKYFTGLYYLSDGFKRDFKIFFAKLQERNDKMVGVCDCELAALTTRKEYRKGLGTALVNKMVEHCREKNVKTIRVFTNTASTYGFYDKYGFDLVKEVLFTIKGVSGRSLIYELEI</sequence>
<dbReference type="RefSeq" id="WP_316557726.1">
    <property type="nucleotide sequence ID" value="NZ_CP131059.1"/>
</dbReference>
<dbReference type="InterPro" id="IPR000182">
    <property type="entry name" value="GNAT_dom"/>
</dbReference>
<dbReference type="InterPro" id="IPR016181">
    <property type="entry name" value="Acyl_CoA_acyltransferase"/>
</dbReference>
<dbReference type="Proteomes" id="UP001302978">
    <property type="component" value="Chromosome"/>
</dbReference>
<reference evidence="2 3" key="1">
    <citation type="submission" date="2023-07" db="EMBL/GenBank/DDBJ databases">
        <title>Closed genoem sequence of Methanomicrococcus sp. Hf6.</title>
        <authorList>
            <person name="Poehlein A."/>
            <person name="Protasov E."/>
            <person name="Platt K."/>
            <person name="Reeh H."/>
            <person name="Daniel R."/>
            <person name="Brune A."/>
        </authorList>
    </citation>
    <scope>NUCLEOTIDE SEQUENCE [LARGE SCALE GENOMIC DNA]</scope>
    <source>
        <strain evidence="2 3">Hf6</strain>
    </source>
</reference>
<evidence type="ECO:0000313" key="3">
    <source>
        <dbReference type="Proteomes" id="UP001302978"/>
    </source>
</evidence>
<dbReference type="CDD" id="cd04301">
    <property type="entry name" value="NAT_SF"/>
    <property type="match status" value="1"/>
</dbReference>
<dbReference type="KEGG" id="mehf:MmiHf6_00530"/>
<evidence type="ECO:0000313" key="2">
    <source>
        <dbReference type="EMBL" id="WNY22768.1"/>
    </source>
</evidence>
<feature type="domain" description="N-acetyltransferase" evidence="1">
    <location>
        <begin position="1"/>
        <end position="176"/>
    </location>
</feature>
<gene>
    <name evidence="2" type="ORF">MmiHf6_00530</name>
</gene>
<evidence type="ECO:0000259" key="1">
    <source>
        <dbReference type="PROSITE" id="PS51186"/>
    </source>
</evidence>
<dbReference type="Gene3D" id="3.40.630.30">
    <property type="match status" value="1"/>
</dbReference>
<keyword evidence="3" id="KW-1185">Reference proteome</keyword>
<protein>
    <recommendedName>
        <fullName evidence="1">N-acetyltransferase domain-containing protein</fullName>
    </recommendedName>
</protein>
<dbReference type="Pfam" id="PF00583">
    <property type="entry name" value="Acetyltransf_1"/>
    <property type="match status" value="1"/>
</dbReference>
<proteinExistence type="predicted"/>
<name>A0AA96UZ66_9EURY</name>
<accession>A0AA96UZ66</accession>
<dbReference type="SUPFAM" id="SSF55729">
    <property type="entry name" value="Acyl-CoA N-acyltransferases (Nat)"/>
    <property type="match status" value="1"/>
</dbReference>